<evidence type="ECO:0008006" key="2">
    <source>
        <dbReference type="Google" id="ProtNLM"/>
    </source>
</evidence>
<reference evidence="1" key="1">
    <citation type="submission" date="2020-03" db="EMBL/GenBank/DDBJ databases">
        <title>The deep terrestrial virosphere.</title>
        <authorList>
            <person name="Holmfeldt K."/>
            <person name="Nilsson E."/>
            <person name="Simone D."/>
            <person name="Lopez-Fernandez M."/>
            <person name="Wu X."/>
            <person name="de Brujin I."/>
            <person name="Lundin D."/>
            <person name="Andersson A."/>
            <person name="Bertilsson S."/>
            <person name="Dopson M."/>
        </authorList>
    </citation>
    <scope>NUCLEOTIDE SEQUENCE</scope>
    <source>
        <strain evidence="1">MM415B01106</strain>
    </source>
</reference>
<dbReference type="EMBL" id="MT141411">
    <property type="protein sequence ID" value="QJA60502.1"/>
    <property type="molecule type" value="Genomic_DNA"/>
</dbReference>
<accession>A0A6M3IVB0</accession>
<name>A0A6M3IVB0_9ZZZZ</name>
<proteinExistence type="predicted"/>
<organism evidence="1">
    <name type="scientific">viral metagenome</name>
    <dbReference type="NCBI Taxonomy" id="1070528"/>
    <lineage>
        <taxon>unclassified sequences</taxon>
        <taxon>metagenomes</taxon>
        <taxon>organismal metagenomes</taxon>
    </lineage>
</organism>
<dbReference type="AlphaFoldDB" id="A0A6M3IVB0"/>
<protein>
    <recommendedName>
        <fullName evidence="2">Portal protein</fullName>
    </recommendedName>
</protein>
<sequence>MIKKIRERIARYIAPGLKDEREIRELVKEEVQAARQGLPIAVNYDPTGEGYRRVSAQNQTREGLSPMSQDLMLNLAYYLYDTSGLVKRFVRDTKNFVLGEGLTYSVADDDDGAAQEVLDEFWGDGMNQMSLRIEKRVEFLNLLGEQCYPVIVSPHNGRTWVSYLDPINIDQVLTVQDFPEMPGAVKVRGTAGRPGRIMPVVREETDPRKREYGRLVGECFFFSINNPPNDPRGRSDLIHLFDFLNAFEEGLFDELDRIKLIKAFIWDVTLNGATQEEIDTFLQNNRTPKPNSVRAHNESVTWQAVAPSLGTQDNQNLFNMMRTYFAACTNRPESWLGAGGKAYQTEADLMGEPTFKDLGSRQRYVKYILEYQLRYVLDQHTLVGTLREPENRWIVTVDLPEMTTKNMVNIVTGLFSLAQALMMAQTSGWVSKEKSAELFLSVAQQVGVDIDIAAEIEKIAQQKGMTEDAWMTEDYAGREALITEVVARLEKRQTTDDRRRMTVLK</sequence>
<gene>
    <name evidence="1" type="ORF">MM415B01106_0009</name>
</gene>
<evidence type="ECO:0000313" key="1">
    <source>
        <dbReference type="EMBL" id="QJA60502.1"/>
    </source>
</evidence>